<name>A0A4D4N888_STRAX</name>
<dbReference type="Gene3D" id="3.40.190.10">
    <property type="entry name" value="Periplasmic binding protein-like II"/>
    <property type="match status" value="2"/>
</dbReference>
<gene>
    <name evidence="7" type="ORF">SAV31267_095410</name>
</gene>
<evidence type="ECO:0000259" key="6">
    <source>
        <dbReference type="PROSITE" id="PS50931"/>
    </source>
</evidence>
<dbReference type="InterPro" id="IPR036388">
    <property type="entry name" value="WH-like_DNA-bd_sf"/>
</dbReference>
<evidence type="ECO:0000256" key="1">
    <source>
        <dbReference type="ARBA" id="ARBA00009437"/>
    </source>
</evidence>
<dbReference type="InterPro" id="IPR005119">
    <property type="entry name" value="LysR_subst-bd"/>
</dbReference>
<accession>A0A4D4N888</accession>
<evidence type="ECO:0000256" key="4">
    <source>
        <dbReference type="ARBA" id="ARBA00023163"/>
    </source>
</evidence>
<feature type="region of interest" description="Disordered" evidence="5">
    <location>
        <begin position="299"/>
        <end position="337"/>
    </location>
</feature>
<sequence length="437" mass="47171">MQLDLNLLAALDALLEEGSVAGAAARLHVTAPAMSRSLGRIRRTTGDQILVRTGRTMTPTPYAIAVREQVHELLHQVQGVLAPSRELDLATLERTFTLRWHDSLVALSGPALLAAVRGQAPGVRLRFVAESSIDTPELRRGEVDLEANANRPSAPDIRAENVGETRLVIIVRQGHPLTRVKTVTAQRYAAADHVTVSRRGNLSNALDDSLARLGLTRRVVATAPTEAAALEFARGSDLLISVPEATTRSAVADLGLVVLPLPSNCRRRRYTCRGISATTPTTPTPGCAGWREPRWPWAERRSRRRPAPSPIRHATTLMPHGRPPCGPASDHPPRRGDTTNLNAVAKPELAKNPGPERLGGLLAASTPMLLARSRHASVRSLERYARPSVGVVAQHVAERGGDLLDRQQRLVPAGAGRGGRPDRRLRPTIADLWGVSA</sequence>
<reference evidence="7 8" key="1">
    <citation type="submission" date="2019-04" db="EMBL/GenBank/DDBJ databases">
        <title>Draft genome sequences of Streptomyces avermitilis ATCC 31267.</title>
        <authorList>
            <person name="Komaki H."/>
            <person name="Tamura T."/>
            <person name="Hosoyama A."/>
        </authorList>
    </citation>
    <scope>NUCLEOTIDE SEQUENCE [LARGE SCALE GENOMIC DNA]</scope>
    <source>
        <strain evidence="7 8">ATCC 31267</strain>
    </source>
</reference>
<keyword evidence="2" id="KW-0805">Transcription regulation</keyword>
<evidence type="ECO:0000256" key="2">
    <source>
        <dbReference type="ARBA" id="ARBA00023015"/>
    </source>
</evidence>
<dbReference type="GO" id="GO:0003677">
    <property type="term" value="F:DNA binding"/>
    <property type="evidence" value="ECO:0007669"/>
    <property type="project" value="UniProtKB-KW"/>
</dbReference>
<dbReference type="SUPFAM" id="SSF53850">
    <property type="entry name" value="Periplasmic binding protein-like II"/>
    <property type="match status" value="1"/>
</dbReference>
<dbReference type="AlphaFoldDB" id="A0A4D4N888"/>
<evidence type="ECO:0000313" key="7">
    <source>
        <dbReference type="EMBL" id="GDY80056.1"/>
    </source>
</evidence>
<protein>
    <recommendedName>
        <fullName evidence="6">HTH lysR-type domain-containing protein</fullName>
    </recommendedName>
</protein>
<dbReference type="Proteomes" id="UP000299211">
    <property type="component" value="Unassembled WGS sequence"/>
</dbReference>
<feature type="domain" description="HTH lysR-type" evidence="6">
    <location>
        <begin position="3"/>
        <end position="60"/>
    </location>
</feature>
<dbReference type="InterPro" id="IPR036390">
    <property type="entry name" value="WH_DNA-bd_sf"/>
</dbReference>
<comment type="similarity">
    <text evidence="1">Belongs to the LysR transcriptional regulatory family.</text>
</comment>
<dbReference type="SUPFAM" id="SSF46785">
    <property type="entry name" value="Winged helix' DNA-binding domain"/>
    <property type="match status" value="1"/>
</dbReference>
<proteinExistence type="inferred from homology"/>
<dbReference type="GO" id="GO:0003700">
    <property type="term" value="F:DNA-binding transcription factor activity"/>
    <property type="evidence" value="ECO:0007669"/>
    <property type="project" value="InterPro"/>
</dbReference>
<keyword evidence="4" id="KW-0804">Transcription</keyword>
<dbReference type="PANTHER" id="PTHR30118">
    <property type="entry name" value="HTH-TYPE TRANSCRIPTIONAL REGULATOR LEUO-RELATED"/>
    <property type="match status" value="1"/>
</dbReference>
<dbReference type="Pfam" id="PF03466">
    <property type="entry name" value="LysR_substrate"/>
    <property type="match status" value="1"/>
</dbReference>
<evidence type="ECO:0000256" key="3">
    <source>
        <dbReference type="ARBA" id="ARBA00023125"/>
    </source>
</evidence>
<dbReference type="PROSITE" id="PS50931">
    <property type="entry name" value="HTH_LYSR"/>
    <property type="match status" value="1"/>
</dbReference>
<comment type="caution">
    <text evidence="7">The sequence shown here is derived from an EMBL/GenBank/DDBJ whole genome shotgun (WGS) entry which is preliminary data.</text>
</comment>
<keyword evidence="3" id="KW-0238">DNA-binding</keyword>
<organism evidence="7 8">
    <name type="scientific">Streptomyces avermitilis</name>
    <dbReference type="NCBI Taxonomy" id="33903"/>
    <lineage>
        <taxon>Bacteria</taxon>
        <taxon>Bacillati</taxon>
        <taxon>Actinomycetota</taxon>
        <taxon>Actinomycetes</taxon>
        <taxon>Kitasatosporales</taxon>
        <taxon>Streptomycetaceae</taxon>
        <taxon>Streptomyces</taxon>
    </lineage>
</organism>
<dbReference type="InterPro" id="IPR000847">
    <property type="entry name" value="LysR_HTH_N"/>
</dbReference>
<dbReference type="Gene3D" id="1.10.10.10">
    <property type="entry name" value="Winged helix-like DNA-binding domain superfamily/Winged helix DNA-binding domain"/>
    <property type="match status" value="1"/>
</dbReference>
<evidence type="ECO:0000313" key="8">
    <source>
        <dbReference type="Proteomes" id="UP000299211"/>
    </source>
</evidence>
<evidence type="ECO:0000256" key="5">
    <source>
        <dbReference type="SAM" id="MobiDB-lite"/>
    </source>
</evidence>
<dbReference type="EMBL" id="BJHY01000002">
    <property type="protein sequence ID" value="GDY80056.1"/>
    <property type="molecule type" value="Genomic_DNA"/>
</dbReference>
<dbReference type="InterPro" id="IPR050389">
    <property type="entry name" value="LysR-type_TF"/>
</dbReference>
<dbReference type="CDD" id="cd08460">
    <property type="entry name" value="PBP2_DntR_like_1"/>
    <property type="match status" value="1"/>
</dbReference>
<dbReference type="Pfam" id="PF00126">
    <property type="entry name" value="HTH_1"/>
    <property type="match status" value="1"/>
</dbReference>
<dbReference type="PANTHER" id="PTHR30118:SF15">
    <property type="entry name" value="TRANSCRIPTIONAL REGULATORY PROTEIN"/>
    <property type="match status" value="1"/>
</dbReference>
<dbReference type="STRING" id="33903.AQJ43_29695"/>